<dbReference type="Proteomes" id="UP000712281">
    <property type="component" value="Unassembled WGS sequence"/>
</dbReference>
<evidence type="ECO:0000313" key="2">
    <source>
        <dbReference type="EMBL" id="KAF2540053.1"/>
    </source>
</evidence>
<gene>
    <name evidence="2" type="ORF">F2Q68_00033035</name>
</gene>
<comment type="caution">
    <text evidence="2">The sequence shown here is derived from an EMBL/GenBank/DDBJ whole genome shotgun (WGS) entry which is preliminary data.</text>
</comment>
<dbReference type="InterPro" id="IPR044730">
    <property type="entry name" value="RNase_H-like_dom_plant"/>
</dbReference>
<dbReference type="InterPro" id="IPR036397">
    <property type="entry name" value="RNaseH_sf"/>
</dbReference>
<dbReference type="InterPro" id="IPR052929">
    <property type="entry name" value="RNase_H-like_EbsB-rel"/>
</dbReference>
<reference evidence="2" key="1">
    <citation type="submission" date="2019-12" db="EMBL/GenBank/DDBJ databases">
        <title>Genome sequencing and annotation of Brassica cretica.</title>
        <authorList>
            <person name="Studholme D.J."/>
            <person name="Sarris P.F."/>
        </authorList>
    </citation>
    <scope>NUCLEOTIDE SEQUENCE</scope>
    <source>
        <strain evidence="2">PFS-001/15</strain>
        <tissue evidence="2">Leaf</tissue>
    </source>
</reference>
<protein>
    <recommendedName>
        <fullName evidence="1">RNase H type-1 domain-containing protein</fullName>
    </recommendedName>
</protein>
<evidence type="ECO:0000259" key="1">
    <source>
        <dbReference type="Pfam" id="PF13456"/>
    </source>
</evidence>
<dbReference type="PANTHER" id="PTHR47074">
    <property type="entry name" value="BNAC02G40300D PROTEIN"/>
    <property type="match status" value="1"/>
</dbReference>
<dbReference type="CDD" id="cd06222">
    <property type="entry name" value="RNase_H_like"/>
    <property type="match status" value="1"/>
</dbReference>
<dbReference type="Gene3D" id="3.30.420.10">
    <property type="entry name" value="Ribonuclease H-like superfamily/Ribonuclease H"/>
    <property type="match status" value="1"/>
</dbReference>
<dbReference type="PANTHER" id="PTHR47074:SF11">
    <property type="entry name" value="REVERSE TRANSCRIPTASE-LIKE PROTEIN"/>
    <property type="match status" value="1"/>
</dbReference>
<feature type="domain" description="RNase H type-1" evidence="1">
    <location>
        <begin position="45"/>
        <end position="121"/>
    </location>
</feature>
<name>A0A8S9G239_BRACR</name>
<dbReference type="EMBL" id="QGKW02002005">
    <property type="protein sequence ID" value="KAF2540053.1"/>
    <property type="molecule type" value="Genomic_DNA"/>
</dbReference>
<dbReference type="GO" id="GO:0004523">
    <property type="term" value="F:RNA-DNA hybrid ribonuclease activity"/>
    <property type="evidence" value="ECO:0007669"/>
    <property type="project" value="InterPro"/>
</dbReference>
<evidence type="ECO:0000313" key="3">
    <source>
        <dbReference type="Proteomes" id="UP000712281"/>
    </source>
</evidence>
<dbReference type="GO" id="GO:0003676">
    <property type="term" value="F:nucleic acid binding"/>
    <property type="evidence" value="ECO:0007669"/>
    <property type="project" value="InterPro"/>
</dbReference>
<sequence length="150" mass="17126">MTKTIKDAKEWKSAQVKEVPPTQIPHNYRFSEYRNERFISHSDYIAYVSSSLVVEGLAVRLAMEHAIALQLRKVIFETDSLQLVSAIVEQSNISDLHGIVADIYLLSSQFDSANFRYVNRSSLCFEDSMPKQVLRDLVVRASPIITSIWC</sequence>
<organism evidence="2 3">
    <name type="scientific">Brassica cretica</name>
    <name type="common">Mustard</name>
    <dbReference type="NCBI Taxonomy" id="69181"/>
    <lineage>
        <taxon>Eukaryota</taxon>
        <taxon>Viridiplantae</taxon>
        <taxon>Streptophyta</taxon>
        <taxon>Embryophyta</taxon>
        <taxon>Tracheophyta</taxon>
        <taxon>Spermatophyta</taxon>
        <taxon>Magnoliopsida</taxon>
        <taxon>eudicotyledons</taxon>
        <taxon>Gunneridae</taxon>
        <taxon>Pentapetalae</taxon>
        <taxon>rosids</taxon>
        <taxon>malvids</taxon>
        <taxon>Brassicales</taxon>
        <taxon>Brassicaceae</taxon>
        <taxon>Brassiceae</taxon>
        <taxon>Brassica</taxon>
    </lineage>
</organism>
<accession>A0A8S9G239</accession>
<dbReference type="OrthoDB" id="997105at2759"/>
<dbReference type="Pfam" id="PF13456">
    <property type="entry name" value="RVT_3"/>
    <property type="match status" value="1"/>
</dbReference>
<proteinExistence type="predicted"/>
<dbReference type="AlphaFoldDB" id="A0A8S9G239"/>
<dbReference type="InterPro" id="IPR002156">
    <property type="entry name" value="RNaseH_domain"/>
</dbReference>